<gene>
    <name evidence="1" type="ORF">SAMN06269185_1801</name>
</gene>
<organism evidence="1 2">
    <name type="scientific">Natronoarchaeum philippinense</name>
    <dbReference type="NCBI Taxonomy" id="558529"/>
    <lineage>
        <taxon>Archaea</taxon>
        <taxon>Methanobacteriati</taxon>
        <taxon>Methanobacteriota</taxon>
        <taxon>Stenosarchaea group</taxon>
        <taxon>Halobacteria</taxon>
        <taxon>Halobacteriales</taxon>
        <taxon>Natronoarchaeaceae</taxon>
    </lineage>
</organism>
<dbReference type="OrthoDB" id="267393at2157"/>
<dbReference type="InterPro" id="IPR006311">
    <property type="entry name" value="TAT_signal"/>
</dbReference>
<reference evidence="1 2" key="1">
    <citation type="submission" date="2017-09" db="EMBL/GenBank/DDBJ databases">
        <authorList>
            <person name="Ehlers B."/>
            <person name="Leendertz F.H."/>
        </authorList>
    </citation>
    <scope>NUCLEOTIDE SEQUENCE [LARGE SCALE GENOMIC DNA]</scope>
    <source>
        <strain evidence="1 2">DSM 27208</strain>
    </source>
</reference>
<sequence>MSGDDGRFVGRREVLAALGAAALAPTADEVLGLSGASAPSPEHAPMTTGEADATLRVRTYPRLASAADRWSGWSLATLAAHGAVGDALDAVATYAQSERDGLSAVDWKLEAGAGVSLPPGLDAPTLIERFAETVRERDPDAEHACHLLLWSEPLNFRIGYGYTRSDVAAAAEGAYTIANVGATERWDGRAVTKNMAIHETLHAFLTGEDAEAVIGHSCEHNLGAVRHVGDGIAEVTPMATAYAGRSTPMDETTWSGRGCRDPDAFYRHDGVDGVDEWRHTTELSEGTLDAAARYVEHQLTGD</sequence>
<protein>
    <submittedName>
        <fullName evidence="1">Uncharacterized protein</fullName>
    </submittedName>
</protein>
<dbReference type="RefSeq" id="WP_097008734.1">
    <property type="nucleotide sequence ID" value="NZ_OBEJ01000002.1"/>
</dbReference>
<dbReference type="EMBL" id="OBEJ01000002">
    <property type="protein sequence ID" value="SNZ12549.1"/>
    <property type="molecule type" value="Genomic_DNA"/>
</dbReference>
<dbReference type="AlphaFoldDB" id="A0A285NSX0"/>
<evidence type="ECO:0000313" key="2">
    <source>
        <dbReference type="Proteomes" id="UP000219453"/>
    </source>
</evidence>
<dbReference type="Proteomes" id="UP000219453">
    <property type="component" value="Unassembled WGS sequence"/>
</dbReference>
<name>A0A285NSX0_NATPI</name>
<keyword evidence="2" id="KW-1185">Reference proteome</keyword>
<dbReference type="PROSITE" id="PS51318">
    <property type="entry name" value="TAT"/>
    <property type="match status" value="1"/>
</dbReference>
<proteinExistence type="predicted"/>
<accession>A0A285NSX0</accession>
<evidence type="ECO:0000313" key="1">
    <source>
        <dbReference type="EMBL" id="SNZ12549.1"/>
    </source>
</evidence>